<accession>A0A3B1AET4</accession>
<dbReference type="AlphaFoldDB" id="A0A3B1AET4"/>
<dbReference type="EMBL" id="UOFS01000037">
    <property type="protein sequence ID" value="VAW98403.1"/>
    <property type="molecule type" value="Genomic_DNA"/>
</dbReference>
<reference evidence="1" key="1">
    <citation type="submission" date="2018-06" db="EMBL/GenBank/DDBJ databases">
        <authorList>
            <person name="Zhirakovskaya E."/>
        </authorList>
    </citation>
    <scope>NUCLEOTIDE SEQUENCE</scope>
</reference>
<organism evidence="1">
    <name type="scientific">hydrothermal vent metagenome</name>
    <dbReference type="NCBI Taxonomy" id="652676"/>
    <lineage>
        <taxon>unclassified sequences</taxon>
        <taxon>metagenomes</taxon>
        <taxon>ecological metagenomes</taxon>
    </lineage>
</organism>
<name>A0A3B1AET4_9ZZZZ</name>
<evidence type="ECO:0000313" key="1">
    <source>
        <dbReference type="EMBL" id="VAW98403.1"/>
    </source>
</evidence>
<sequence>MNLSNPKIQEFINKQHLTGISSHTLESIIEQKPGYSIEKGQRFINFYSRIKLELLQHSVICENKYTSWFSLGGMTREQLKYFVIQFSVFSNLFLIAQLLKTINADSLESMRASKQILVNELGVIYRSNHQSTDNNPLDSCDGTVEGGSYHFGAAHFEWLLQLAKSIGLEFNDIGKRRHGAKSTLFFCDELNRLYANEDYVISQASSFAVENWAAAGFWKELIAGFTEYEKKSKQDVPLFFFTRHDEIEAQHAKHTLNELEDMYFCEEINEDVFISSGNEMLDAVNVFWNGLNEARLSGMQ</sequence>
<protein>
    <submittedName>
        <fullName evidence="1">Uncharacterized protein</fullName>
    </submittedName>
</protein>
<dbReference type="Gene3D" id="1.20.910.10">
    <property type="entry name" value="Heme oxygenase-like"/>
    <property type="match status" value="1"/>
</dbReference>
<gene>
    <name evidence="1" type="ORF">MNBD_GAMMA22-2486</name>
</gene>
<proteinExistence type="predicted"/>
<dbReference type="InterPro" id="IPR016084">
    <property type="entry name" value="Haem_Oase-like_multi-hlx"/>
</dbReference>
<dbReference type="SUPFAM" id="SSF48613">
    <property type="entry name" value="Heme oxygenase-like"/>
    <property type="match status" value="1"/>
</dbReference>